<keyword evidence="6" id="KW-0539">Nucleus</keyword>
<dbReference type="CDD" id="cd12148">
    <property type="entry name" value="fungal_TF_MHR"/>
    <property type="match status" value="1"/>
</dbReference>
<dbReference type="SUPFAM" id="SSF57667">
    <property type="entry name" value="beta-beta-alpha zinc fingers"/>
    <property type="match status" value="1"/>
</dbReference>
<dbReference type="AlphaFoldDB" id="A0A0D1X3Q3"/>
<keyword evidence="3" id="KW-0677">Repeat</keyword>
<dbReference type="EMBL" id="KN847520">
    <property type="protein sequence ID" value="KIV96450.1"/>
    <property type="molecule type" value="Genomic_DNA"/>
</dbReference>
<sequence>MAPKKRSQTPRHYADHDSQSLSDQSHTSAAARPPSYPDPTAKDHRRKVKLDPHPSNLNHNSQSPLLPESPPSLVDGATSGSHSRRESTSTMRTSSISLDGAAAGCTPTGRVSKAKKGKRVHACDFPGCGKVFTRAEHRRRHELNHNPDALFPCTRPGCRKAFHRVDLLQRHQERHDLESAGEGPSSHMSHISQVPMSSEMSSVMSSSVTSPSVDRSAPRSSGGLSIGSLVHPQSDYRFMATPAFSNHPRSLGHFVSGFPSSDESGIFYTPESSQSPVSDNYGRYPHRQSISSSSSVIAFDPSGASPLISGTIPGTWVPSSAPPSMLPSSIPEDGSYIPVCAPFLWSGICTEADQSPADSSIPIPLSDLDGYEYSVIRRELSNAPGILFGSSTVGISDAIRWECLDLYWQHFHPHCPIVHRPTFLPTKPSPLLASAMAAIGSQYDTRSDAKHYSLTLLEIATRLLRRRDNITSRSRLADLQTVFLLEVLSKYCARRTEVDMSARFRSLFASLDQARRSLATDPLAVFRTLRPDHSPDDLARAHKFWLEHETRRRILQASMVLDLQQVTLFEQPPTIIHHGRSRKSGPALRTSISLPCSEDLWETSPIGSWSKMAAETDVIKSRVTRNENSAHEAPLDFFQLQVSLANAQDTSLDTFLVAKNQNDNLASCLAFNHHAREMARNTPVRQLLIVSGESWVLGRKLEDEAEFQDAKRNLRVWIDSDTECKTALWHAVRLLRSRVMFTPADANNIGLHASFVDTHMLHEPWVLYLAGLVCWAHGSSSSRALDSGGQVSGAPSSASTSLSNPSRPSSHSSLHPPLLDSHDAAYSMRQYLDVMVVDHVESLKEIDPQSFGLTHGLLEILRIEKLGKFLGGLMNDGERVLYRLVEGRSRLTHF</sequence>
<gene>
    <name evidence="10" type="ORF">PV10_00320</name>
</gene>
<dbReference type="InterPro" id="IPR051059">
    <property type="entry name" value="VerF-like"/>
</dbReference>
<dbReference type="OrthoDB" id="6077919at2759"/>
<dbReference type="HOGENOM" id="CLU_015772_0_0_1"/>
<evidence type="ECO:0000256" key="7">
    <source>
        <dbReference type="PROSITE-ProRule" id="PRU00042"/>
    </source>
</evidence>
<organism evidence="10 11">
    <name type="scientific">Exophiala mesophila</name>
    <name type="common">Black yeast-like fungus</name>
    <dbReference type="NCBI Taxonomy" id="212818"/>
    <lineage>
        <taxon>Eukaryota</taxon>
        <taxon>Fungi</taxon>
        <taxon>Dikarya</taxon>
        <taxon>Ascomycota</taxon>
        <taxon>Pezizomycotina</taxon>
        <taxon>Eurotiomycetes</taxon>
        <taxon>Chaetothyriomycetidae</taxon>
        <taxon>Chaetothyriales</taxon>
        <taxon>Herpotrichiellaceae</taxon>
        <taxon>Exophiala</taxon>
    </lineage>
</organism>
<proteinExistence type="predicted"/>
<dbReference type="PANTHER" id="PTHR40626">
    <property type="entry name" value="MIP31509P"/>
    <property type="match status" value="1"/>
</dbReference>
<dbReference type="RefSeq" id="XP_016228024.1">
    <property type="nucleotide sequence ID" value="XM_016364375.1"/>
</dbReference>
<keyword evidence="11" id="KW-1185">Reference proteome</keyword>
<dbReference type="InterPro" id="IPR007219">
    <property type="entry name" value="XnlR_reg_dom"/>
</dbReference>
<dbReference type="PROSITE" id="PS50157">
    <property type="entry name" value="ZINC_FINGER_C2H2_2"/>
    <property type="match status" value="2"/>
</dbReference>
<comment type="subcellular location">
    <subcellularLocation>
        <location evidence="1">Nucleus</location>
    </subcellularLocation>
</comment>
<evidence type="ECO:0000313" key="11">
    <source>
        <dbReference type="Proteomes" id="UP000054302"/>
    </source>
</evidence>
<dbReference type="InterPro" id="IPR036236">
    <property type="entry name" value="Znf_C2H2_sf"/>
</dbReference>
<evidence type="ECO:0000256" key="4">
    <source>
        <dbReference type="ARBA" id="ARBA00022771"/>
    </source>
</evidence>
<feature type="compositionally biased region" description="Low complexity" evidence="8">
    <location>
        <begin position="88"/>
        <end position="97"/>
    </location>
</feature>
<feature type="region of interest" description="Disordered" evidence="8">
    <location>
        <begin position="786"/>
        <end position="816"/>
    </location>
</feature>
<dbReference type="GO" id="GO:0000981">
    <property type="term" value="F:DNA-binding transcription factor activity, RNA polymerase II-specific"/>
    <property type="evidence" value="ECO:0007669"/>
    <property type="project" value="InterPro"/>
</dbReference>
<dbReference type="VEuPathDB" id="FungiDB:PV10_00320"/>
<protein>
    <recommendedName>
        <fullName evidence="9">C2H2-type domain-containing protein</fullName>
    </recommendedName>
</protein>
<dbReference type="GO" id="GO:0005634">
    <property type="term" value="C:nucleus"/>
    <property type="evidence" value="ECO:0007669"/>
    <property type="project" value="UniProtKB-SubCell"/>
</dbReference>
<feature type="compositionally biased region" description="Low complexity" evidence="8">
    <location>
        <begin position="19"/>
        <end position="28"/>
    </location>
</feature>
<dbReference type="Proteomes" id="UP000054302">
    <property type="component" value="Unassembled WGS sequence"/>
</dbReference>
<evidence type="ECO:0000256" key="5">
    <source>
        <dbReference type="ARBA" id="ARBA00022833"/>
    </source>
</evidence>
<dbReference type="GO" id="GO:0000785">
    <property type="term" value="C:chromatin"/>
    <property type="evidence" value="ECO:0007669"/>
    <property type="project" value="TreeGrafter"/>
</dbReference>
<evidence type="ECO:0000256" key="1">
    <source>
        <dbReference type="ARBA" id="ARBA00004123"/>
    </source>
</evidence>
<feature type="compositionally biased region" description="Low complexity" evidence="8">
    <location>
        <begin position="795"/>
        <end position="816"/>
    </location>
</feature>
<evidence type="ECO:0000256" key="6">
    <source>
        <dbReference type="ARBA" id="ARBA00023242"/>
    </source>
</evidence>
<keyword evidence="5" id="KW-0862">Zinc</keyword>
<dbReference type="PANTHER" id="PTHR40626:SF30">
    <property type="entry name" value="FINGER DOMAIN PROTEIN, PUTATIVE (AFU_ORTHOLOGUE AFUA_4G13600)-RELATED"/>
    <property type="match status" value="1"/>
</dbReference>
<feature type="region of interest" description="Disordered" evidence="8">
    <location>
        <begin position="176"/>
        <end position="226"/>
    </location>
</feature>
<dbReference type="Pfam" id="PF04082">
    <property type="entry name" value="Fungal_trans"/>
    <property type="match status" value="1"/>
</dbReference>
<dbReference type="InterPro" id="IPR013087">
    <property type="entry name" value="Znf_C2H2_type"/>
</dbReference>
<feature type="compositionally biased region" description="Low complexity" evidence="8">
    <location>
        <begin position="192"/>
        <end position="213"/>
    </location>
</feature>
<evidence type="ECO:0000256" key="3">
    <source>
        <dbReference type="ARBA" id="ARBA00022737"/>
    </source>
</evidence>
<dbReference type="GO" id="GO:0006351">
    <property type="term" value="P:DNA-templated transcription"/>
    <property type="evidence" value="ECO:0007669"/>
    <property type="project" value="InterPro"/>
</dbReference>
<keyword evidence="4 7" id="KW-0863">Zinc-finger</keyword>
<evidence type="ECO:0000313" key="10">
    <source>
        <dbReference type="EMBL" id="KIV96450.1"/>
    </source>
</evidence>
<reference evidence="10 11" key="1">
    <citation type="submission" date="2015-01" db="EMBL/GenBank/DDBJ databases">
        <title>The Genome Sequence of Exophiala mesophila CBS40295.</title>
        <authorList>
            <consortium name="The Broad Institute Genomics Platform"/>
            <person name="Cuomo C."/>
            <person name="de Hoog S."/>
            <person name="Gorbushina A."/>
            <person name="Stielow B."/>
            <person name="Teixiera M."/>
            <person name="Abouelleil A."/>
            <person name="Chapman S.B."/>
            <person name="Priest M."/>
            <person name="Young S.K."/>
            <person name="Wortman J."/>
            <person name="Nusbaum C."/>
            <person name="Birren B."/>
        </authorList>
    </citation>
    <scope>NUCLEOTIDE SEQUENCE [LARGE SCALE GENOMIC DNA]</scope>
    <source>
        <strain evidence="10 11">CBS 40295</strain>
    </source>
</reference>
<feature type="domain" description="C2H2-type" evidence="9">
    <location>
        <begin position="151"/>
        <end position="180"/>
    </location>
</feature>
<dbReference type="OMA" id="WGIYVCS"/>
<keyword evidence="2" id="KW-0479">Metal-binding</keyword>
<evidence type="ECO:0000256" key="8">
    <source>
        <dbReference type="SAM" id="MobiDB-lite"/>
    </source>
</evidence>
<evidence type="ECO:0000256" key="2">
    <source>
        <dbReference type="ARBA" id="ARBA00022723"/>
    </source>
</evidence>
<dbReference type="GeneID" id="27318165"/>
<dbReference type="GO" id="GO:0000978">
    <property type="term" value="F:RNA polymerase II cis-regulatory region sequence-specific DNA binding"/>
    <property type="evidence" value="ECO:0007669"/>
    <property type="project" value="InterPro"/>
</dbReference>
<dbReference type="PROSITE" id="PS00028">
    <property type="entry name" value="ZINC_FINGER_C2H2_1"/>
    <property type="match status" value="2"/>
</dbReference>
<dbReference type="SMART" id="SM00355">
    <property type="entry name" value="ZnF_C2H2"/>
    <property type="match status" value="2"/>
</dbReference>
<feature type="domain" description="C2H2-type" evidence="9">
    <location>
        <begin position="121"/>
        <end position="150"/>
    </location>
</feature>
<dbReference type="Gene3D" id="3.30.160.60">
    <property type="entry name" value="Classic Zinc Finger"/>
    <property type="match status" value="1"/>
</dbReference>
<name>A0A0D1X3Q3_EXOME</name>
<feature type="region of interest" description="Disordered" evidence="8">
    <location>
        <begin position="1"/>
        <end position="117"/>
    </location>
</feature>
<evidence type="ECO:0000259" key="9">
    <source>
        <dbReference type="PROSITE" id="PS50157"/>
    </source>
</evidence>
<dbReference type="STRING" id="212818.A0A0D1X3Q3"/>
<accession>A0A0D1X3Q3</accession>
<dbReference type="GO" id="GO:0008270">
    <property type="term" value="F:zinc ion binding"/>
    <property type="evidence" value="ECO:0007669"/>
    <property type="project" value="UniProtKB-KW"/>
</dbReference>